<dbReference type="EMBL" id="CP021434">
    <property type="protein sequence ID" value="ARU61556.1"/>
    <property type="molecule type" value="Genomic_DNA"/>
</dbReference>
<dbReference type="OrthoDB" id="2417235at2"/>
<keyword evidence="1" id="KW-1133">Transmembrane helix</keyword>
<dbReference type="RefSeq" id="WP_087456935.1">
    <property type="nucleotide sequence ID" value="NZ_CP021434.1"/>
</dbReference>
<accession>A0A1Y0INZ5</accession>
<evidence type="ECO:0000313" key="2">
    <source>
        <dbReference type="EMBL" id="ARU61556.1"/>
    </source>
</evidence>
<evidence type="ECO:0000313" key="3">
    <source>
        <dbReference type="Proteomes" id="UP000195437"/>
    </source>
</evidence>
<dbReference type="KEGG" id="tum:CBW65_11445"/>
<reference evidence="3" key="1">
    <citation type="submission" date="2017-05" db="EMBL/GenBank/DDBJ databases">
        <authorList>
            <person name="Sung H."/>
        </authorList>
    </citation>
    <scope>NUCLEOTIDE SEQUENCE [LARGE SCALE GENOMIC DNA]</scope>
    <source>
        <strain evidence="3">AR23208</strain>
    </source>
</reference>
<protein>
    <submittedName>
        <fullName evidence="2">Uncharacterized protein</fullName>
    </submittedName>
</protein>
<name>A0A1Y0INZ5_9BACL</name>
<organism evidence="2 3">
    <name type="scientific">Tumebacillus avium</name>
    <dbReference type="NCBI Taxonomy" id="1903704"/>
    <lineage>
        <taxon>Bacteria</taxon>
        <taxon>Bacillati</taxon>
        <taxon>Bacillota</taxon>
        <taxon>Bacilli</taxon>
        <taxon>Bacillales</taxon>
        <taxon>Alicyclobacillaceae</taxon>
        <taxon>Tumebacillus</taxon>
    </lineage>
</organism>
<proteinExistence type="predicted"/>
<feature type="transmembrane region" description="Helical" evidence="1">
    <location>
        <begin position="55"/>
        <end position="76"/>
    </location>
</feature>
<dbReference type="Proteomes" id="UP000195437">
    <property type="component" value="Chromosome"/>
</dbReference>
<gene>
    <name evidence="2" type="ORF">CBW65_11445</name>
</gene>
<keyword evidence="1" id="KW-0472">Membrane</keyword>
<evidence type="ECO:0000256" key="1">
    <source>
        <dbReference type="SAM" id="Phobius"/>
    </source>
</evidence>
<keyword evidence="1" id="KW-0812">Transmembrane</keyword>
<keyword evidence="3" id="KW-1185">Reference proteome</keyword>
<dbReference type="AlphaFoldDB" id="A0A1Y0INZ5"/>
<sequence>MKTPISILIMDVTNSTGFTDTKELTNYLGQVVDWIDMWTRGIVSTKVKKRYGDEIIVVTENYFTAYLLAFYIILFWKYEKHPPYLGITFGMTEDDVLDIDLEEWNDPLVKSARIASETIKQSKRRPPILFHRLNSENDTEYPMVSVLNILSEMQFKLIREQSPYQHAVFKLYLLYQKQVDIANRISRKPATISKQLKDGNSETIIDALDTIERMLNRAQTAGVGIKPNSIAKKTDVLKKKIRNSLLSDIPFELD</sequence>